<protein>
    <submittedName>
        <fullName evidence="5">Glycosyl transferase family 2</fullName>
    </submittedName>
</protein>
<dbReference type="RefSeq" id="WP_013549563.1">
    <property type="nucleotide sequence ID" value="NC_014934.1"/>
</dbReference>
<dbReference type="Pfam" id="PF00535">
    <property type="entry name" value="Glycos_transf_2"/>
    <property type="match status" value="1"/>
</dbReference>
<dbReference type="EMBL" id="CP002453">
    <property type="protein sequence ID" value="ADV48073.1"/>
    <property type="molecule type" value="Genomic_DNA"/>
</dbReference>
<keyword evidence="3 5" id="KW-0808">Transferase</keyword>
<dbReference type="HOGENOM" id="CLU_076334_0_0_10"/>
<name>E6XE07_CELAD</name>
<dbReference type="STRING" id="688270.Celal_0738"/>
<dbReference type="InterPro" id="IPR001173">
    <property type="entry name" value="Glyco_trans_2-like"/>
</dbReference>
<gene>
    <name evidence="5" type="ordered locus">Celal_0738</name>
</gene>
<dbReference type="GO" id="GO:0016757">
    <property type="term" value="F:glycosyltransferase activity"/>
    <property type="evidence" value="ECO:0007669"/>
    <property type="project" value="UniProtKB-KW"/>
</dbReference>
<dbReference type="AlphaFoldDB" id="E6XE07"/>
<dbReference type="KEGG" id="cao:Celal_0738"/>
<evidence type="ECO:0000259" key="4">
    <source>
        <dbReference type="Pfam" id="PF00535"/>
    </source>
</evidence>
<dbReference type="Gene3D" id="3.90.550.10">
    <property type="entry name" value="Spore Coat Polysaccharide Biosynthesis Protein SpsA, Chain A"/>
    <property type="match status" value="1"/>
</dbReference>
<dbReference type="Proteomes" id="UP000008634">
    <property type="component" value="Chromosome"/>
</dbReference>
<evidence type="ECO:0000256" key="3">
    <source>
        <dbReference type="ARBA" id="ARBA00022679"/>
    </source>
</evidence>
<evidence type="ECO:0000256" key="2">
    <source>
        <dbReference type="ARBA" id="ARBA00022676"/>
    </source>
</evidence>
<dbReference type="OrthoDB" id="1142396at2"/>
<keyword evidence="2" id="KW-0328">Glycosyltransferase</keyword>
<proteinExistence type="inferred from homology"/>
<dbReference type="PANTHER" id="PTHR43630">
    <property type="entry name" value="POLY-BETA-1,6-N-ACETYL-D-GLUCOSAMINE SYNTHASE"/>
    <property type="match status" value="1"/>
</dbReference>
<dbReference type="eggNOG" id="COG1215">
    <property type="taxonomic scope" value="Bacteria"/>
</dbReference>
<dbReference type="SUPFAM" id="SSF53448">
    <property type="entry name" value="Nucleotide-diphospho-sugar transferases"/>
    <property type="match status" value="1"/>
</dbReference>
<sequence>MKYYVVIPAHNEQDFLEGTLQSLISQTLLPKKVIIVNDNSTDNTEAIIDKFTTNCPFITKLNTTSSTEHMPGSKVINAFTKGLALLDEEYDFIVKLDADLILPTNYFSEIATVFKTNSTAGVAGGFVFEKNKLGEWQLNHPMHKKHVRGAFKAYSNTCFKAIGGLKNAMGWDTVDELLTQYHGFEVITLDGLNVKHLRPTGDAYNKKAKQLQGKAMYQMHYGFIITLIASLKMAFKQQKLNAFFDNIKGYLNAKKQKTPFLVAPEEGQFIRNLRWKGIKKQLF</sequence>
<keyword evidence="6" id="KW-1185">Reference proteome</keyword>
<dbReference type="CDD" id="cd00761">
    <property type="entry name" value="Glyco_tranf_GTA_type"/>
    <property type="match status" value="1"/>
</dbReference>
<organism evidence="5 6">
    <name type="scientific">Cellulophaga algicola (strain DSM 14237 / IC166 / ACAM 630)</name>
    <dbReference type="NCBI Taxonomy" id="688270"/>
    <lineage>
        <taxon>Bacteria</taxon>
        <taxon>Pseudomonadati</taxon>
        <taxon>Bacteroidota</taxon>
        <taxon>Flavobacteriia</taxon>
        <taxon>Flavobacteriales</taxon>
        <taxon>Flavobacteriaceae</taxon>
        <taxon>Cellulophaga</taxon>
    </lineage>
</organism>
<feature type="domain" description="Glycosyltransferase 2-like" evidence="4">
    <location>
        <begin position="5"/>
        <end position="155"/>
    </location>
</feature>
<evidence type="ECO:0000313" key="6">
    <source>
        <dbReference type="Proteomes" id="UP000008634"/>
    </source>
</evidence>
<accession>E6XE07</accession>
<dbReference type="PANTHER" id="PTHR43630:SF1">
    <property type="entry name" value="POLY-BETA-1,6-N-ACETYL-D-GLUCOSAMINE SYNTHASE"/>
    <property type="match status" value="1"/>
</dbReference>
<evidence type="ECO:0000256" key="1">
    <source>
        <dbReference type="ARBA" id="ARBA00006739"/>
    </source>
</evidence>
<dbReference type="InterPro" id="IPR029044">
    <property type="entry name" value="Nucleotide-diphossugar_trans"/>
</dbReference>
<comment type="similarity">
    <text evidence="1">Belongs to the glycosyltransferase 2 family.</text>
</comment>
<evidence type="ECO:0000313" key="5">
    <source>
        <dbReference type="EMBL" id="ADV48073.1"/>
    </source>
</evidence>
<reference evidence="5 6" key="1">
    <citation type="journal article" date="2010" name="Stand. Genomic Sci.">
        <title>Complete genome sequence of Cellulophaga algicola type strain (IC166).</title>
        <authorList>
            <person name="Abt B."/>
            <person name="Lu M."/>
            <person name="Misra M."/>
            <person name="Han C."/>
            <person name="Nolan M."/>
            <person name="Lucas S."/>
            <person name="Hammon N."/>
            <person name="Deshpande S."/>
            <person name="Cheng J.F."/>
            <person name="Tapia R."/>
            <person name="Goodwin L."/>
            <person name="Pitluck S."/>
            <person name="Liolios K."/>
            <person name="Pagani I."/>
            <person name="Ivanova N."/>
            <person name="Mavromatis K."/>
            <person name="Ovchinikova G."/>
            <person name="Pati A."/>
            <person name="Chen A."/>
            <person name="Palaniappan K."/>
            <person name="Land M."/>
            <person name="Hauser L."/>
            <person name="Chang Y.J."/>
            <person name="Jeffries C.D."/>
            <person name="Detter J.C."/>
            <person name="Brambilla E."/>
            <person name="Rohde M."/>
            <person name="Tindall B.J."/>
            <person name="Goker M."/>
            <person name="Woyke T."/>
            <person name="Bristow J."/>
            <person name="Eisen J.A."/>
            <person name="Markowitz V."/>
            <person name="Hugenholtz P."/>
            <person name="Kyrpides N.C."/>
            <person name="Klenk H.P."/>
            <person name="Lapidus A."/>
        </authorList>
    </citation>
    <scope>NUCLEOTIDE SEQUENCE [LARGE SCALE GENOMIC DNA]</scope>
    <source>
        <strain evidence="6">DSM 14237 / IC166 / ACAM 630</strain>
    </source>
</reference>